<dbReference type="GO" id="GO:0005507">
    <property type="term" value="F:copper ion binding"/>
    <property type="evidence" value="ECO:0007669"/>
    <property type="project" value="InterPro"/>
</dbReference>
<feature type="chain" id="PRO_5043845166" evidence="3">
    <location>
        <begin position="22"/>
        <end position="384"/>
    </location>
</feature>
<keyword evidence="3" id="KW-0732">Signal</keyword>
<gene>
    <name evidence="7" type="ORF">Sradi_4211000</name>
</gene>
<feature type="domain" description="Plastocyanin-like" evidence="6">
    <location>
        <begin position="32"/>
        <end position="84"/>
    </location>
</feature>
<evidence type="ECO:0000259" key="4">
    <source>
        <dbReference type="Pfam" id="PF00394"/>
    </source>
</evidence>
<dbReference type="Pfam" id="PF07732">
    <property type="entry name" value="Cu-oxidase_3"/>
    <property type="match status" value="1"/>
</dbReference>
<organism evidence="7">
    <name type="scientific">Sesamum radiatum</name>
    <name type="common">Black benniseed</name>
    <dbReference type="NCBI Taxonomy" id="300843"/>
    <lineage>
        <taxon>Eukaryota</taxon>
        <taxon>Viridiplantae</taxon>
        <taxon>Streptophyta</taxon>
        <taxon>Embryophyta</taxon>
        <taxon>Tracheophyta</taxon>
        <taxon>Spermatophyta</taxon>
        <taxon>Magnoliopsida</taxon>
        <taxon>eudicotyledons</taxon>
        <taxon>Gunneridae</taxon>
        <taxon>Pentapetalae</taxon>
        <taxon>asterids</taxon>
        <taxon>lamiids</taxon>
        <taxon>Lamiales</taxon>
        <taxon>Pedaliaceae</taxon>
        <taxon>Sesamum</taxon>
    </lineage>
</organism>
<dbReference type="PANTHER" id="PTHR11709">
    <property type="entry name" value="MULTI-COPPER OXIDASE"/>
    <property type="match status" value="1"/>
</dbReference>
<dbReference type="Pfam" id="PF07731">
    <property type="entry name" value="Cu-oxidase_2"/>
    <property type="match status" value="1"/>
</dbReference>
<dbReference type="InterPro" id="IPR008972">
    <property type="entry name" value="Cupredoxin"/>
</dbReference>
<reference evidence="7" key="1">
    <citation type="submission" date="2020-06" db="EMBL/GenBank/DDBJ databases">
        <authorList>
            <person name="Li T."/>
            <person name="Hu X."/>
            <person name="Zhang T."/>
            <person name="Song X."/>
            <person name="Zhang H."/>
            <person name="Dai N."/>
            <person name="Sheng W."/>
            <person name="Hou X."/>
            <person name="Wei L."/>
        </authorList>
    </citation>
    <scope>NUCLEOTIDE SEQUENCE</scope>
    <source>
        <strain evidence="7">G02</strain>
        <tissue evidence="7">Leaf</tissue>
    </source>
</reference>
<sequence>MGRAVLFLAILAFWSVSVARAEDAYKYYTFTVTYGTMWVLGPENQQVILINGQLLGPTIEAVTNDNIIVNVVNKLDEPFLLTWMSRYTKYVGLVGPWCFQMQDVWKALEVSIYFSDSISQAAGDFTLLIGDWYHGGHQRLQKILDSGKPCPFLMDSFYIAMMDLPSLVIKGHKLKVVEVEGSHVLQNMYDSLDVHVGQSVTVLVTLDQPVRDYYIVASTRWSTTEVDWSINQARSFSLNSIPSAPSGSGAMLATSVMGASLHEFIEVVFQNNEDTLQSWHLDGYDFWVVGFGSGQWTEASRKTYNLVDALTRHTTQVYPKSWTAILVSLDNQGMWNIRSAIWGRQYLGQQFYLRVYNPNTSLANEYNIPSNALVCGKAVGHRHP</sequence>
<feature type="signal peptide" evidence="3">
    <location>
        <begin position="1"/>
        <end position="21"/>
    </location>
</feature>
<dbReference type="Pfam" id="PF00394">
    <property type="entry name" value="Cu-oxidase"/>
    <property type="match status" value="1"/>
</dbReference>
<dbReference type="SUPFAM" id="SSF49503">
    <property type="entry name" value="Cupredoxins"/>
    <property type="match status" value="3"/>
</dbReference>
<evidence type="ECO:0000256" key="3">
    <source>
        <dbReference type="SAM" id="SignalP"/>
    </source>
</evidence>
<evidence type="ECO:0000256" key="2">
    <source>
        <dbReference type="ARBA" id="ARBA00023180"/>
    </source>
</evidence>
<dbReference type="InterPro" id="IPR001117">
    <property type="entry name" value="Cu-oxidase_2nd"/>
</dbReference>
<evidence type="ECO:0000259" key="6">
    <source>
        <dbReference type="Pfam" id="PF07732"/>
    </source>
</evidence>
<dbReference type="Gene3D" id="2.60.40.420">
    <property type="entry name" value="Cupredoxins - blue copper proteins"/>
    <property type="match status" value="2"/>
</dbReference>
<dbReference type="InterPro" id="IPR011707">
    <property type="entry name" value="Cu-oxidase-like_N"/>
</dbReference>
<proteinExistence type="inferred from homology"/>
<feature type="domain" description="Plastocyanin-like" evidence="5">
    <location>
        <begin position="252"/>
        <end position="359"/>
    </location>
</feature>
<dbReference type="GO" id="GO:0016491">
    <property type="term" value="F:oxidoreductase activity"/>
    <property type="evidence" value="ECO:0007669"/>
    <property type="project" value="InterPro"/>
</dbReference>
<dbReference type="EMBL" id="JACGWJ010000018">
    <property type="protein sequence ID" value="KAL0350618.1"/>
    <property type="molecule type" value="Genomic_DNA"/>
</dbReference>
<keyword evidence="2" id="KW-0325">Glycoprotein</keyword>
<dbReference type="InterPro" id="IPR045087">
    <property type="entry name" value="Cu-oxidase_fam"/>
</dbReference>
<protein>
    <submittedName>
        <fullName evidence="7">L-ascorbate oxidase</fullName>
    </submittedName>
</protein>
<name>A0AAW2P6L7_SESRA</name>
<accession>A0AAW2P6L7</accession>
<dbReference type="InterPro" id="IPR011706">
    <property type="entry name" value="Cu-oxidase_C"/>
</dbReference>
<evidence type="ECO:0000313" key="7">
    <source>
        <dbReference type="EMBL" id="KAL0350618.1"/>
    </source>
</evidence>
<comment type="similarity">
    <text evidence="1">Belongs to the multicopper oxidase family.</text>
</comment>
<dbReference type="PANTHER" id="PTHR11709:SF115">
    <property type="entry name" value="OS07G0119400 PROTEIN"/>
    <property type="match status" value="1"/>
</dbReference>
<reference evidence="7" key="2">
    <citation type="journal article" date="2024" name="Plant">
        <title>Genomic evolution and insights into agronomic trait innovations of Sesamum species.</title>
        <authorList>
            <person name="Miao H."/>
            <person name="Wang L."/>
            <person name="Qu L."/>
            <person name="Liu H."/>
            <person name="Sun Y."/>
            <person name="Le M."/>
            <person name="Wang Q."/>
            <person name="Wei S."/>
            <person name="Zheng Y."/>
            <person name="Lin W."/>
            <person name="Duan Y."/>
            <person name="Cao H."/>
            <person name="Xiong S."/>
            <person name="Wang X."/>
            <person name="Wei L."/>
            <person name="Li C."/>
            <person name="Ma Q."/>
            <person name="Ju M."/>
            <person name="Zhao R."/>
            <person name="Li G."/>
            <person name="Mu C."/>
            <person name="Tian Q."/>
            <person name="Mei H."/>
            <person name="Zhang T."/>
            <person name="Gao T."/>
            <person name="Zhang H."/>
        </authorList>
    </citation>
    <scope>NUCLEOTIDE SEQUENCE</scope>
    <source>
        <strain evidence="7">G02</strain>
    </source>
</reference>
<comment type="caution">
    <text evidence="7">The sequence shown here is derived from an EMBL/GenBank/DDBJ whole genome shotgun (WGS) entry which is preliminary data.</text>
</comment>
<evidence type="ECO:0000256" key="1">
    <source>
        <dbReference type="ARBA" id="ARBA00010609"/>
    </source>
</evidence>
<feature type="domain" description="Plastocyanin-like" evidence="4">
    <location>
        <begin position="160"/>
        <end position="220"/>
    </location>
</feature>
<dbReference type="AlphaFoldDB" id="A0AAW2P6L7"/>
<evidence type="ECO:0000259" key="5">
    <source>
        <dbReference type="Pfam" id="PF07731"/>
    </source>
</evidence>